<evidence type="ECO:0000313" key="4">
    <source>
        <dbReference type="EMBL" id="MCU0105636.1"/>
    </source>
</evidence>
<dbReference type="CDD" id="cd01948">
    <property type="entry name" value="EAL"/>
    <property type="match status" value="1"/>
</dbReference>
<dbReference type="PANTHER" id="PTHR33121:SF71">
    <property type="entry name" value="OXYGEN SENSOR PROTEIN DOSP"/>
    <property type="match status" value="1"/>
</dbReference>
<dbReference type="Pfam" id="PF00563">
    <property type="entry name" value="EAL"/>
    <property type="match status" value="1"/>
</dbReference>
<dbReference type="PANTHER" id="PTHR33121">
    <property type="entry name" value="CYCLIC DI-GMP PHOSPHODIESTERASE PDEF"/>
    <property type="match status" value="1"/>
</dbReference>
<comment type="caution">
    <text evidence="4">The sequence shown here is derived from an EMBL/GenBank/DDBJ whole genome shotgun (WGS) entry which is preliminary data.</text>
</comment>
<dbReference type="Gene3D" id="3.30.70.270">
    <property type="match status" value="1"/>
</dbReference>
<evidence type="ECO:0000259" key="3">
    <source>
        <dbReference type="PROSITE" id="PS50887"/>
    </source>
</evidence>
<evidence type="ECO:0000256" key="1">
    <source>
        <dbReference type="SAM" id="Phobius"/>
    </source>
</evidence>
<dbReference type="Proteomes" id="UP001209076">
    <property type="component" value="Unassembled WGS sequence"/>
</dbReference>
<reference evidence="5" key="1">
    <citation type="submission" date="2023-07" db="EMBL/GenBank/DDBJ databases">
        <title>Novel Mycoplasma species identified in domestic and wild animals.</title>
        <authorList>
            <person name="Volokhov D.V."/>
            <person name="Furtak V.A."/>
            <person name="Zagorodnyaya T.A."/>
        </authorList>
    </citation>
    <scope>NUCLEOTIDE SEQUENCE [LARGE SCALE GENOMIC DNA]</scope>
    <source>
        <strain evidence="5">92-19</strain>
    </source>
</reference>
<dbReference type="PROSITE" id="PS50887">
    <property type="entry name" value="GGDEF"/>
    <property type="match status" value="1"/>
</dbReference>
<feature type="transmembrane region" description="Helical" evidence="1">
    <location>
        <begin position="63"/>
        <end position="81"/>
    </location>
</feature>
<dbReference type="InterPro" id="IPR050706">
    <property type="entry name" value="Cyclic-di-GMP_PDE-like"/>
</dbReference>
<proteinExistence type="predicted"/>
<feature type="domain" description="EAL" evidence="2">
    <location>
        <begin position="290"/>
        <end position="543"/>
    </location>
</feature>
<accession>A0ABT2PXF1</accession>
<name>A0ABT2PXF1_9MOLU</name>
<gene>
    <name evidence="4" type="ORF">N7603_08190</name>
</gene>
<feature type="transmembrane region" description="Helical" evidence="1">
    <location>
        <begin position="26"/>
        <end position="43"/>
    </location>
</feature>
<dbReference type="SUPFAM" id="SSF141868">
    <property type="entry name" value="EAL domain-like"/>
    <property type="match status" value="1"/>
</dbReference>
<keyword evidence="1" id="KW-0472">Membrane</keyword>
<keyword evidence="1" id="KW-0812">Transmembrane</keyword>
<dbReference type="SMART" id="SM00052">
    <property type="entry name" value="EAL"/>
    <property type="match status" value="1"/>
</dbReference>
<dbReference type="CDD" id="cd01949">
    <property type="entry name" value="GGDEF"/>
    <property type="match status" value="1"/>
</dbReference>
<dbReference type="RefSeq" id="WP_262096954.1">
    <property type="nucleotide sequence ID" value="NZ_JAOEGN010000019.1"/>
</dbReference>
<organism evidence="4 5">
    <name type="scientific">Paracholeplasma vituli</name>
    <dbReference type="NCBI Taxonomy" id="69473"/>
    <lineage>
        <taxon>Bacteria</taxon>
        <taxon>Bacillati</taxon>
        <taxon>Mycoplasmatota</taxon>
        <taxon>Mollicutes</taxon>
        <taxon>Acholeplasmatales</taxon>
        <taxon>Acholeplasmataceae</taxon>
        <taxon>Paracholeplasma</taxon>
    </lineage>
</organism>
<evidence type="ECO:0000313" key="5">
    <source>
        <dbReference type="Proteomes" id="UP001209076"/>
    </source>
</evidence>
<dbReference type="SUPFAM" id="SSF55073">
    <property type="entry name" value="Nucleotide cyclase"/>
    <property type="match status" value="1"/>
</dbReference>
<dbReference type="SMART" id="SM00267">
    <property type="entry name" value="GGDEF"/>
    <property type="match status" value="1"/>
</dbReference>
<dbReference type="InterPro" id="IPR029787">
    <property type="entry name" value="Nucleotide_cyclase"/>
</dbReference>
<dbReference type="InterPro" id="IPR043128">
    <property type="entry name" value="Rev_trsase/Diguanyl_cyclase"/>
</dbReference>
<keyword evidence="5" id="KW-1185">Reference proteome</keyword>
<dbReference type="EMBL" id="JAOEGN010000019">
    <property type="protein sequence ID" value="MCU0105636.1"/>
    <property type="molecule type" value="Genomic_DNA"/>
</dbReference>
<dbReference type="InterPro" id="IPR000160">
    <property type="entry name" value="GGDEF_dom"/>
</dbReference>
<feature type="domain" description="GGDEF" evidence="3">
    <location>
        <begin position="148"/>
        <end position="281"/>
    </location>
</feature>
<dbReference type="Gene3D" id="3.20.20.450">
    <property type="entry name" value="EAL domain"/>
    <property type="match status" value="1"/>
</dbReference>
<dbReference type="Pfam" id="PF00990">
    <property type="entry name" value="GGDEF"/>
    <property type="match status" value="1"/>
</dbReference>
<dbReference type="NCBIfam" id="TIGR00254">
    <property type="entry name" value="GGDEF"/>
    <property type="match status" value="1"/>
</dbReference>
<dbReference type="PROSITE" id="PS50883">
    <property type="entry name" value="EAL"/>
    <property type="match status" value="1"/>
</dbReference>
<evidence type="ECO:0000259" key="2">
    <source>
        <dbReference type="PROSITE" id="PS50883"/>
    </source>
</evidence>
<dbReference type="InterPro" id="IPR001633">
    <property type="entry name" value="EAL_dom"/>
</dbReference>
<keyword evidence="1" id="KW-1133">Transmembrane helix</keyword>
<protein>
    <submittedName>
        <fullName evidence="4">Bifunctional diguanylate cyclase/phosphodiesterase</fullName>
    </submittedName>
</protein>
<sequence>MENKNNLKNEIERFDAAFKVTPLRNALELIGLYIVIGVLWIFFSDMALNFLIGDPAKVEGFQLFKGLFYVAITGYVFYIIIKKRMESYYNVMSQLNTTLVKLHETNDSLRKLENELEQIAYYDSLTGLYTRNMITRLIDEHIEKNPNELLGLVYIDIDDFSNINEIKGHTVGDELILLLSNELKRIAGQPHQIGRIGGDGFIILLKEFHNKDQMLEIIRRNATSLKKSFMLDHEEFYITVSIGVCIYPDDGITTQALLSNVDLSLGRAKELGKNQIVVYHEKYHAEMKRQIEISNMLYQAVRNREFKVFYQPIVNSKLGKATKVEALIRWHHPVKGNIPPLDFIGIAEKTGHIKEITYFVIKESIKQIKIWQEQNIELSVSVNLSARVLNDPSFLNDIQVLLKKFEGNPKMLILEITESAVLTQIDESIMTLLALKRMGFQIALDDFGTGYSSLTYLQRLPIDIIKIDRSFVRNIKSKDHVVPLLKFMIDVAHELKMKVVCEGIEELYEKEATIAHGSDYLQGFYYSRPNTAELLDNDLLNKKAQ</sequence>
<dbReference type="InterPro" id="IPR035919">
    <property type="entry name" value="EAL_sf"/>
</dbReference>